<organism evidence="4 5">
    <name type="scientific">Thermoflexibacter ruber</name>
    <dbReference type="NCBI Taxonomy" id="1003"/>
    <lineage>
        <taxon>Bacteria</taxon>
        <taxon>Pseudomonadati</taxon>
        <taxon>Bacteroidota</taxon>
        <taxon>Cytophagia</taxon>
        <taxon>Cytophagales</taxon>
        <taxon>Thermoflexibacteraceae</taxon>
        <taxon>Thermoflexibacter</taxon>
    </lineage>
</organism>
<evidence type="ECO:0000256" key="2">
    <source>
        <dbReference type="SAM" id="Phobius"/>
    </source>
</evidence>
<protein>
    <submittedName>
        <fullName evidence="4">Ser-Thr-rich glycosyl-phosphatidyl-inositol-anchored membrane family protein</fullName>
    </submittedName>
</protein>
<sequence length="179" mass="19974">MKYYLFCFTWLILAIHTQDWVSSHPIGMSTPVSFPYEANLKILTPTKGEVLRLEQSYKITWEAKTGGNVQIDLYKAEKLERTIEFSALSVAGANNVFTWQIPADIALGDDYQIMIFDVKDKENVAKSEFFSIQKSKKLPKWVIIAGSLGIVAIIGAVVLILGRPKTSRLPDPPNPDEGG</sequence>
<dbReference type="STRING" id="1003.SAMN04488541_100730"/>
<keyword evidence="2" id="KW-1133">Transmembrane helix</keyword>
<evidence type="ECO:0000256" key="1">
    <source>
        <dbReference type="ARBA" id="ARBA00022729"/>
    </source>
</evidence>
<evidence type="ECO:0000259" key="3">
    <source>
        <dbReference type="Pfam" id="PF10342"/>
    </source>
</evidence>
<keyword evidence="1" id="KW-0732">Signal</keyword>
<dbReference type="RefSeq" id="WP_091541350.1">
    <property type="nucleotide sequence ID" value="NZ_FONY01000007.1"/>
</dbReference>
<evidence type="ECO:0000313" key="4">
    <source>
        <dbReference type="EMBL" id="SFE80222.1"/>
    </source>
</evidence>
<feature type="transmembrane region" description="Helical" evidence="2">
    <location>
        <begin position="141"/>
        <end position="161"/>
    </location>
</feature>
<dbReference type="EMBL" id="FONY01000007">
    <property type="protein sequence ID" value="SFE80222.1"/>
    <property type="molecule type" value="Genomic_DNA"/>
</dbReference>
<proteinExistence type="predicted"/>
<keyword evidence="2" id="KW-0472">Membrane</keyword>
<evidence type="ECO:0000313" key="5">
    <source>
        <dbReference type="Proteomes" id="UP000199513"/>
    </source>
</evidence>
<dbReference type="InterPro" id="IPR018466">
    <property type="entry name" value="Kre9/Knh1-like_N"/>
</dbReference>
<keyword evidence="5" id="KW-1185">Reference proteome</keyword>
<dbReference type="AlphaFoldDB" id="A0A1I2DHV5"/>
<feature type="domain" description="Yeast cell wall synthesis Kre9/Knh1-like N-terminal" evidence="3">
    <location>
        <begin position="44"/>
        <end position="132"/>
    </location>
</feature>
<dbReference type="Proteomes" id="UP000199513">
    <property type="component" value="Unassembled WGS sequence"/>
</dbReference>
<accession>A0A1I2DHV5</accession>
<keyword evidence="2" id="KW-0812">Transmembrane</keyword>
<gene>
    <name evidence="4" type="ORF">SAMN04488541_100730</name>
</gene>
<name>A0A1I2DHV5_9BACT</name>
<dbReference type="Pfam" id="PF10342">
    <property type="entry name" value="Kre9_KNH"/>
    <property type="match status" value="1"/>
</dbReference>
<reference evidence="4 5" key="1">
    <citation type="submission" date="2016-10" db="EMBL/GenBank/DDBJ databases">
        <authorList>
            <person name="de Groot N.N."/>
        </authorList>
    </citation>
    <scope>NUCLEOTIDE SEQUENCE [LARGE SCALE GENOMIC DNA]</scope>
    <source>
        <strain>GEY</strain>
        <strain evidence="5">DSM 9560</strain>
    </source>
</reference>